<dbReference type="Proteomes" id="UP000095621">
    <property type="component" value="Unassembled WGS sequence"/>
</dbReference>
<proteinExistence type="predicted"/>
<gene>
    <name evidence="1" type="ORF">ERS852490_02792</name>
</gene>
<dbReference type="AlphaFoldDB" id="A0A174Z5B7"/>
<protein>
    <submittedName>
        <fullName evidence="1">Uncharacterized protein</fullName>
    </submittedName>
</protein>
<evidence type="ECO:0000313" key="2">
    <source>
        <dbReference type="Proteomes" id="UP000095621"/>
    </source>
</evidence>
<dbReference type="EMBL" id="CZBU01000007">
    <property type="protein sequence ID" value="CUQ79131.1"/>
    <property type="molecule type" value="Genomic_DNA"/>
</dbReference>
<sequence length="93" mass="10672">MSGAVKGKGVIMKKRTCVEFDEKMTDLMQQIKDLNAVKDGLFCNLEIMKGHDYLKKLDDIDCKLLAKYEVLFFLINIQIASNECEHQEAENDN</sequence>
<accession>A0A174Z5B7</accession>
<name>A0A174Z5B7_9FIRM</name>
<evidence type="ECO:0000313" key="1">
    <source>
        <dbReference type="EMBL" id="CUQ79131.1"/>
    </source>
</evidence>
<organism evidence="1 2">
    <name type="scientific">Lachnospira eligens</name>
    <dbReference type="NCBI Taxonomy" id="39485"/>
    <lineage>
        <taxon>Bacteria</taxon>
        <taxon>Bacillati</taxon>
        <taxon>Bacillota</taxon>
        <taxon>Clostridia</taxon>
        <taxon>Lachnospirales</taxon>
        <taxon>Lachnospiraceae</taxon>
        <taxon>Lachnospira</taxon>
    </lineage>
</organism>
<reference evidence="1 2" key="1">
    <citation type="submission" date="2015-09" db="EMBL/GenBank/DDBJ databases">
        <authorList>
            <consortium name="Pathogen Informatics"/>
        </authorList>
    </citation>
    <scope>NUCLEOTIDE SEQUENCE [LARGE SCALE GENOMIC DNA]</scope>
    <source>
        <strain evidence="1 2">2789STDY5834875</strain>
    </source>
</reference>